<keyword evidence="4" id="KW-0411">Iron-sulfur</keyword>
<name>A0A7H9BK72_9NEIS</name>
<dbReference type="Gene3D" id="2.40.40.20">
    <property type="match status" value="1"/>
</dbReference>
<keyword evidence="7" id="KW-1185">Reference proteome</keyword>
<evidence type="ECO:0000256" key="4">
    <source>
        <dbReference type="ARBA" id="ARBA00023014"/>
    </source>
</evidence>
<dbReference type="PANTHER" id="PTHR43105">
    <property type="entry name" value="RESPIRATORY NITRATE REDUCTASE"/>
    <property type="match status" value="1"/>
</dbReference>
<dbReference type="Pfam" id="PF01568">
    <property type="entry name" value="Molydop_binding"/>
    <property type="match status" value="1"/>
</dbReference>
<dbReference type="SUPFAM" id="SSF50692">
    <property type="entry name" value="ADC-like"/>
    <property type="match status" value="1"/>
</dbReference>
<evidence type="ECO:0000256" key="3">
    <source>
        <dbReference type="ARBA" id="ARBA00023004"/>
    </source>
</evidence>
<evidence type="ECO:0000256" key="1">
    <source>
        <dbReference type="ARBA" id="ARBA00022485"/>
    </source>
</evidence>
<dbReference type="PROSITE" id="PS51669">
    <property type="entry name" value="4FE4S_MOW_BIS_MGD"/>
    <property type="match status" value="1"/>
</dbReference>
<dbReference type="Proteomes" id="UP000509597">
    <property type="component" value="Chromosome"/>
</dbReference>
<dbReference type="InterPro" id="IPR006963">
    <property type="entry name" value="Mopterin_OxRdtase_4Fe-4S_dom"/>
</dbReference>
<dbReference type="InterPro" id="IPR006657">
    <property type="entry name" value="MoPterin_dinucl-bd_dom"/>
</dbReference>
<dbReference type="Gene3D" id="2.20.25.90">
    <property type="entry name" value="ADC-like domains"/>
    <property type="match status" value="1"/>
</dbReference>
<reference evidence="6 7" key="1">
    <citation type="submission" date="2020-07" db="EMBL/GenBank/DDBJ databases">
        <title>Complete genome sequence of Chitinibacter sp. 2T18.</title>
        <authorList>
            <person name="Bae J.-W."/>
            <person name="Choi J.-W."/>
        </authorList>
    </citation>
    <scope>NUCLEOTIDE SEQUENCE [LARGE SCALE GENOMIC DNA]</scope>
    <source>
        <strain evidence="6 7">2T18</strain>
    </source>
</reference>
<dbReference type="Pfam" id="PF00384">
    <property type="entry name" value="Molybdopterin"/>
    <property type="match status" value="1"/>
</dbReference>
<dbReference type="GO" id="GO:0016020">
    <property type="term" value="C:membrane"/>
    <property type="evidence" value="ECO:0007669"/>
    <property type="project" value="TreeGrafter"/>
</dbReference>
<dbReference type="SUPFAM" id="SSF53706">
    <property type="entry name" value="Formate dehydrogenase/DMSO reductase, domains 1-3"/>
    <property type="match status" value="1"/>
</dbReference>
<dbReference type="InterPro" id="IPR050123">
    <property type="entry name" value="Prok_molybdopt-oxidoreductase"/>
</dbReference>
<dbReference type="Gene3D" id="3.40.50.740">
    <property type="match status" value="2"/>
</dbReference>
<accession>A0A7H9BK72</accession>
<dbReference type="SMART" id="SM00926">
    <property type="entry name" value="Molybdop_Fe4S4"/>
    <property type="match status" value="1"/>
</dbReference>
<proteinExistence type="predicted"/>
<evidence type="ECO:0000256" key="2">
    <source>
        <dbReference type="ARBA" id="ARBA00022723"/>
    </source>
</evidence>
<gene>
    <name evidence="6" type="ORF">HQ393_09255</name>
</gene>
<protein>
    <submittedName>
        <fullName evidence="6">Molybdopterin-dependent oxidoreductase</fullName>
    </submittedName>
</protein>
<dbReference type="InterPro" id="IPR006656">
    <property type="entry name" value="Mopterin_OxRdtase"/>
</dbReference>
<organism evidence="6 7">
    <name type="scientific">Chitinibacter bivalviorum</name>
    <dbReference type="NCBI Taxonomy" id="2739434"/>
    <lineage>
        <taxon>Bacteria</taxon>
        <taxon>Pseudomonadati</taxon>
        <taxon>Pseudomonadota</taxon>
        <taxon>Betaproteobacteria</taxon>
        <taxon>Neisseriales</taxon>
        <taxon>Chitinibacteraceae</taxon>
        <taxon>Chitinibacter</taxon>
    </lineage>
</organism>
<keyword evidence="2" id="KW-0479">Metal-binding</keyword>
<dbReference type="GO" id="GO:0003954">
    <property type="term" value="F:NADH dehydrogenase activity"/>
    <property type="evidence" value="ECO:0007669"/>
    <property type="project" value="TreeGrafter"/>
</dbReference>
<dbReference type="EMBL" id="CP058627">
    <property type="protein sequence ID" value="QLG88421.1"/>
    <property type="molecule type" value="Genomic_DNA"/>
</dbReference>
<dbReference type="RefSeq" id="WP_179354936.1">
    <property type="nucleotide sequence ID" value="NZ_CP058627.1"/>
</dbReference>
<evidence type="ECO:0000259" key="5">
    <source>
        <dbReference type="PROSITE" id="PS51669"/>
    </source>
</evidence>
<evidence type="ECO:0000313" key="6">
    <source>
        <dbReference type="EMBL" id="QLG88421.1"/>
    </source>
</evidence>
<dbReference type="Gene3D" id="3.40.228.10">
    <property type="entry name" value="Dimethylsulfoxide Reductase, domain 2"/>
    <property type="match status" value="1"/>
</dbReference>
<evidence type="ECO:0000313" key="7">
    <source>
        <dbReference type="Proteomes" id="UP000509597"/>
    </source>
</evidence>
<dbReference type="GO" id="GO:0051539">
    <property type="term" value="F:4 iron, 4 sulfur cluster binding"/>
    <property type="evidence" value="ECO:0007669"/>
    <property type="project" value="UniProtKB-KW"/>
</dbReference>
<dbReference type="AlphaFoldDB" id="A0A7H9BK72"/>
<dbReference type="KEGG" id="chiz:HQ393_09255"/>
<dbReference type="GO" id="GO:0046872">
    <property type="term" value="F:metal ion binding"/>
    <property type="evidence" value="ECO:0007669"/>
    <property type="project" value="UniProtKB-KW"/>
</dbReference>
<dbReference type="GO" id="GO:1990204">
    <property type="term" value="C:oxidoreductase complex"/>
    <property type="evidence" value="ECO:0007669"/>
    <property type="project" value="UniProtKB-ARBA"/>
</dbReference>
<feature type="domain" description="4Fe-4S Mo/W bis-MGD-type" evidence="5">
    <location>
        <begin position="3"/>
        <end position="60"/>
    </location>
</feature>
<dbReference type="GO" id="GO:0043546">
    <property type="term" value="F:molybdopterin cofactor binding"/>
    <property type="evidence" value="ECO:0007669"/>
    <property type="project" value="InterPro"/>
</dbReference>
<dbReference type="PANTHER" id="PTHR43105:SF10">
    <property type="entry name" value="NADH-QUINONE OXIDOREDUCTASE SUBUNIT G"/>
    <property type="match status" value="1"/>
</dbReference>
<keyword evidence="3" id="KW-0408">Iron</keyword>
<dbReference type="Pfam" id="PF04879">
    <property type="entry name" value="Molybdop_Fe4S4"/>
    <property type="match status" value="1"/>
</dbReference>
<dbReference type="GO" id="GO:0022904">
    <property type="term" value="P:respiratory electron transport chain"/>
    <property type="evidence" value="ECO:0007669"/>
    <property type="project" value="TreeGrafter"/>
</dbReference>
<keyword evidence="1" id="KW-0004">4Fe-4S</keyword>
<dbReference type="InterPro" id="IPR009010">
    <property type="entry name" value="Asp_de-COase-like_dom_sf"/>
</dbReference>
<sequence length="637" mass="70229">MKLKNYKACVCNLCGTGCGQFLKTDGKKVFGVAPLIAHPVSKGKLCIRGWHSNELLSTNERITQPMIREHGQLRAASYEEAIALVTKRMQQFNGAAGEIGILASARSSNEDGYTLARLAHEVFNTRIQGIGAEAGHRKSMASLEHAFGYPGAHGTLTSIDQADYILVVGTDITRQNPIIGGNIHAARRRGARVVTLSSSRTQIAKLSTKHFQQKPGTKGLLVNALAKALLAIRTVNHDRRANIDLMAGYAEYVAALRSISSVALERASGIRYEEIEEEAKHLEQAKSIVILFSSGISGLDRPTIDAITNLALLTDRMDHENSAVIPVAGISNLQGSFDMGISGELGNSVFKALAEPDSTIKALFVIDHDDGIIRDKDRIAQLDFVVYSCAYKSAFMDLADVIFPLPAYNETDGTYTASDKRVQITHKNVENPNGVLPGWALFQMIAEQYGASWGYQDAAGVFTDIAEHVAGYAELNHDRLSKGFGLHWDPKAFASSRKRKFNAINIEYWESPTTPEFPFALMIGKAQHYWHQNNLMRKTIVPRREYDQTLWLYPQGYIEISPDDAAHLKVRDKWLVNVCSSTGTCMKIAVKVCPDVQDGTAYIPYFIKNMISDFLLPYENAYAAGEESVVPIKIQEA</sequence>